<dbReference type="Proteomes" id="UP001156691">
    <property type="component" value="Unassembled WGS sequence"/>
</dbReference>
<keyword evidence="1" id="KW-1133">Transmembrane helix</keyword>
<dbReference type="RefSeq" id="WP_379996120.1">
    <property type="nucleotide sequence ID" value="NZ_JBHLYO010000023.1"/>
</dbReference>
<dbReference type="EMBL" id="BSNS01000034">
    <property type="protein sequence ID" value="GLQ58195.1"/>
    <property type="molecule type" value="Genomic_DNA"/>
</dbReference>
<sequence length="109" mass="12096">MSVAGTKRRRFPWIVYVLVLVLILAFALSPVASVAIAGWLAEANGCDLDEGSIHVCMIGDGDWGPTLYTMFVMGWFMLATLPMGAMGLAIWLLVLVAHYLVWRRRQRVA</sequence>
<protein>
    <submittedName>
        <fullName evidence="2">Uncharacterized protein</fullName>
    </submittedName>
</protein>
<keyword evidence="3" id="KW-1185">Reference proteome</keyword>
<feature type="transmembrane region" description="Helical" evidence="1">
    <location>
        <begin position="75"/>
        <end position="101"/>
    </location>
</feature>
<proteinExistence type="predicted"/>
<organism evidence="2 3">
    <name type="scientific">Devosia nitrariae</name>
    <dbReference type="NCBI Taxonomy" id="2071872"/>
    <lineage>
        <taxon>Bacteria</taxon>
        <taxon>Pseudomonadati</taxon>
        <taxon>Pseudomonadota</taxon>
        <taxon>Alphaproteobacteria</taxon>
        <taxon>Hyphomicrobiales</taxon>
        <taxon>Devosiaceae</taxon>
        <taxon>Devosia</taxon>
    </lineage>
</organism>
<comment type="caution">
    <text evidence="2">The sequence shown here is derived from an EMBL/GenBank/DDBJ whole genome shotgun (WGS) entry which is preliminary data.</text>
</comment>
<feature type="transmembrane region" description="Helical" evidence="1">
    <location>
        <begin position="12"/>
        <end position="41"/>
    </location>
</feature>
<evidence type="ECO:0000313" key="3">
    <source>
        <dbReference type="Proteomes" id="UP001156691"/>
    </source>
</evidence>
<name>A0ABQ5WFB0_9HYPH</name>
<keyword evidence="1" id="KW-0812">Transmembrane</keyword>
<gene>
    <name evidence="2" type="ORF">GCM10010862_54540</name>
</gene>
<keyword evidence="1" id="KW-0472">Membrane</keyword>
<evidence type="ECO:0000313" key="2">
    <source>
        <dbReference type="EMBL" id="GLQ58195.1"/>
    </source>
</evidence>
<reference evidence="3" key="1">
    <citation type="journal article" date="2019" name="Int. J. Syst. Evol. Microbiol.">
        <title>The Global Catalogue of Microorganisms (GCM) 10K type strain sequencing project: providing services to taxonomists for standard genome sequencing and annotation.</title>
        <authorList>
            <consortium name="The Broad Institute Genomics Platform"/>
            <consortium name="The Broad Institute Genome Sequencing Center for Infectious Disease"/>
            <person name="Wu L."/>
            <person name="Ma J."/>
        </authorList>
    </citation>
    <scope>NUCLEOTIDE SEQUENCE [LARGE SCALE GENOMIC DNA]</scope>
    <source>
        <strain evidence="3">NBRC 112416</strain>
    </source>
</reference>
<evidence type="ECO:0000256" key="1">
    <source>
        <dbReference type="SAM" id="Phobius"/>
    </source>
</evidence>
<accession>A0ABQ5WFB0</accession>